<evidence type="ECO:0000313" key="3">
    <source>
        <dbReference type="Proteomes" id="UP001498398"/>
    </source>
</evidence>
<accession>A0ABR1JJY4</accession>
<reference evidence="2 3" key="1">
    <citation type="submission" date="2024-01" db="EMBL/GenBank/DDBJ databases">
        <title>A draft genome for the cacao thread blight pathogen Marasmiellus scandens.</title>
        <authorList>
            <person name="Baruah I.K."/>
            <person name="Leung J."/>
            <person name="Bukari Y."/>
            <person name="Amoako-Attah I."/>
            <person name="Meinhardt L.W."/>
            <person name="Bailey B.A."/>
            <person name="Cohen S.P."/>
        </authorList>
    </citation>
    <scope>NUCLEOTIDE SEQUENCE [LARGE SCALE GENOMIC DNA]</scope>
    <source>
        <strain evidence="2 3">GH-19</strain>
    </source>
</reference>
<protein>
    <recommendedName>
        <fullName evidence="4">Retrotransposon gag domain-containing protein</fullName>
    </recommendedName>
</protein>
<dbReference type="EMBL" id="JBANRG010000012">
    <property type="protein sequence ID" value="KAK7461724.1"/>
    <property type="molecule type" value="Genomic_DNA"/>
</dbReference>
<sequence>MTFWNTKRQQEILEERIDAYIQSRQRQSWRDQPTIPETSSEEGSQEESNRTVTPQTPQQPGPLDLDNLFDDLHIRGADTGGKGKKGSGSGGGGGGDDPSGSGGGGPSGSGGGGGGYDPGDDGDSRGGGGGGPPPGGGGGGGHESDDNRPQRNRPRARGKVTYAREPPDFEGDKTKYKDFKRLAVNYGKAYEASFNTKAEYNHWLLSYFVSGAAAKFAAAAEKQNWIETFTEDQMWDKLDECFTDGKLPKKAAELLEVTRQGKTGVQEFLAWSEEKCGEAGYDWHEPDAEGRYAGEDPTHIQLLDKSL</sequence>
<proteinExistence type="predicted"/>
<evidence type="ECO:0008006" key="4">
    <source>
        <dbReference type="Google" id="ProtNLM"/>
    </source>
</evidence>
<comment type="caution">
    <text evidence="2">The sequence shown here is derived from an EMBL/GenBank/DDBJ whole genome shotgun (WGS) entry which is preliminary data.</text>
</comment>
<feature type="compositionally biased region" description="Gly residues" evidence="1">
    <location>
        <begin position="125"/>
        <end position="141"/>
    </location>
</feature>
<dbReference type="Proteomes" id="UP001498398">
    <property type="component" value="Unassembled WGS sequence"/>
</dbReference>
<feature type="region of interest" description="Disordered" evidence="1">
    <location>
        <begin position="22"/>
        <end position="171"/>
    </location>
</feature>
<evidence type="ECO:0000256" key="1">
    <source>
        <dbReference type="SAM" id="MobiDB-lite"/>
    </source>
</evidence>
<evidence type="ECO:0000313" key="2">
    <source>
        <dbReference type="EMBL" id="KAK7461724.1"/>
    </source>
</evidence>
<organism evidence="2 3">
    <name type="scientific">Marasmiellus scandens</name>
    <dbReference type="NCBI Taxonomy" id="2682957"/>
    <lineage>
        <taxon>Eukaryota</taxon>
        <taxon>Fungi</taxon>
        <taxon>Dikarya</taxon>
        <taxon>Basidiomycota</taxon>
        <taxon>Agaricomycotina</taxon>
        <taxon>Agaricomycetes</taxon>
        <taxon>Agaricomycetidae</taxon>
        <taxon>Agaricales</taxon>
        <taxon>Marasmiineae</taxon>
        <taxon>Omphalotaceae</taxon>
        <taxon>Marasmiellus</taxon>
    </lineage>
</organism>
<gene>
    <name evidence="2" type="ORF">VKT23_008153</name>
</gene>
<feature type="compositionally biased region" description="Gly residues" evidence="1">
    <location>
        <begin position="86"/>
        <end position="117"/>
    </location>
</feature>
<name>A0ABR1JJY4_9AGAR</name>
<keyword evidence="3" id="KW-1185">Reference proteome</keyword>